<dbReference type="Proteomes" id="UP000663555">
    <property type="component" value="Chromosome"/>
</dbReference>
<reference evidence="1 2" key="1">
    <citation type="submission" date="2021-03" db="EMBL/GenBank/DDBJ databases">
        <title>Genome sequencing of Marinobacter sp. LPB0319.</title>
        <authorList>
            <person name="Kim J."/>
        </authorList>
    </citation>
    <scope>NUCLEOTIDE SEQUENCE [LARGE SCALE GENOMIC DNA]</scope>
    <source>
        <strain evidence="1 2">LPB0319</strain>
    </source>
</reference>
<accession>A0ABX7MW14</accession>
<dbReference type="PIRSF" id="PIRSF037225">
    <property type="entry name" value="UCP037225"/>
    <property type="match status" value="1"/>
</dbReference>
<keyword evidence="2" id="KW-1185">Reference proteome</keyword>
<proteinExistence type="predicted"/>
<evidence type="ECO:0000313" key="2">
    <source>
        <dbReference type="Proteomes" id="UP000663555"/>
    </source>
</evidence>
<dbReference type="EMBL" id="CP071247">
    <property type="protein sequence ID" value="QSP96338.1"/>
    <property type="molecule type" value="Genomic_DNA"/>
</dbReference>
<evidence type="ECO:0000313" key="1">
    <source>
        <dbReference type="EMBL" id="QSP96338.1"/>
    </source>
</evidence>
<sequence length="63" mass="7181">MPALELMLIQCPYCWETQEIAIDPSVSEQEYVEDCQVCCRPIVLSITIDVDLTPHVDVRAEND</sequence>
<name>A0ABX7MW14_9GAMM</name>
<protein>
    <submittedName>
        <fullName evidence="1">CPXCG motif-containing cysteine-rich protein</fullName>
    </submittedName>
</protein>
<dbReference type="InterPro" id="IPR025990">
    <property type="entry name" value="zinc_ribbon_bacterial"/>
</dbReference>
<dbReference type="Pfam" id="PF14255">
    <property type="entry name" value="Zn_ribbon_21"/>
    <property type="match status" value="1"/>
</dbReference>
<gene>
    <name evidence="1" type="ORF">LPB19_08165</name>
</gene>
<organism evidence="1 2">
    <name type="scientific">Marinobacter salinisoli</name>
    <dbReference type="NCBI Taxonomy" id="2769486"/>
    <lineage>
        <taxon>Bacteria</taxon>
        <taxon>Pseudomonadati</taxon>
        <taxon>Pseudomonadota</taxon>
        <taxon>Gammaproteobacteria</taxon>
        <taxon>Pseudomonadales</taxon>
        <taxon>Marinobacteraceae</taxon>
        <taxon>Marinobacter</taxon>
    </lineage>
</organism>
<dbReference type="RefSeq" id="WP_206645565.1">
    <property type="nucleotide sequence ID" value="NZ_CP071247.1"/>
</dbReference>
<dbReference type="InterPro" id="IPR017143">
    <property type="entry name" value="UCP037225"/>
</dbReference>